<dbReference type="Proteomes" id="UP000001646">
    <property type="component" value="Chromosome 1"/>
</dbReference>
<sequence>MSSKIGKSFQIAFNYFSLGFFDCSIRIGFNLQLPIALAPSNSLSFAGLNPSIDFSSFAIKVVAGIFFQHSDVSSS</sequence>
<reference evidence="1" key="2">
    <citation type="submission" date="2025-08" db="UniProtKB">
        <authorList>
            <consortium name="Ensembl"/>
        </authorList>
    </citation>
    <scope>IDENTIFICATION</scope>
</reference>
<name>A0A803SSA8_ANOCA</name>
<accession>A0A803SSA8</accession>
<dbReference type="GeneTree" id="ENSGT01090000263319"/>
<reference evidence="1" key="3">
    <citation type="submission" date="2025-09" db="UniProtKB">
        <authorList>
            <consortium name="Ensembl"/>
        </authorList>
    </citation>
    <scope>IDENTIFICATION</scope>
</reference>
<proteinExistence type="predicted"/>
<dbReference type="Ensembl" id="ENSACAT00000041987.1">
    <property type="protein sequence ID" value="ENSACAP00000025848.1"/>
    <property type="gene ID" value="ENSACAG00000043516.1"/>
</dbReference>
<dbReference type="InParanoid" id="A0A803SSA8"/>
<organism evidence="1 2">
    <name type="scientific">Anolis carolinensis</name>
    <name type="common">Green anole</name>
    <name type="synonym">American chameleon</name>
    <dbReference type="NCBI Taxonomy" id="28377"/>
    <lineage>
        <taxon>Eukaryota</taxon>
        <taxon>Metazoa</taxon>
        <taxon>Chordata</taxon>
        <taxon>Craniata</taxon>
        <taxon>Vertebrata</taxon>
        <taxon>Euteleostomi</taxon>
        <taxon>Lepidosauria</taxon>
        <taxon>Squamata</taxon>
        <taxon>Bifurcata</taxon>
        <taxon>Unidentata</taxon>
        <taxon>Episquamata</taxon>
        <taxon>Toxicofera</taxon>
        <taxon>Iguania</taxon>
        <taxon>Dactyloidae</taxon>
        <taxon>Anolis</taxon>
    </lineage>
</organism>
<dbReference type="AlphaFoldDB" id="A0A803SSA8"/>
<keyword evidence="2" id="KW-1185">Reference proteome</keyword>
<evidence type="ECO:0000313" key="1">
    <source>
        <dbReference type="Ensembl" id="ENSACAP00000025848.1"/>
    </source>
</evidence>
<reference evidence="1 2" key="1">
    <citation type="submission" date="2009-12" db="EMBL/GenBank/DDBJ databases">
        <title>The Genome Sequence of Anolis carolinensis (Green Anole Lizard).</title>
        <authorList>
            <consortium name="The Genome Sequencing Platform"/>
            <person name="Di Palma F."/>
            <person name="Alfoldi J."/>
            <person name="Heiman D."/>
            <person name="Young S."/>
            <person name="Grabherr M."/>
            <person name="Johnson J."/>
            <person name="Lander E.S."/>
            <person name="Lindblad-Toh K."/>
        </authorList>
    </citation>
    <scope>NUCLEOTIDE SEQUENCE [LARGE SCALE GENOMIC DNA]</scope>
    <source>
        <strain evidence="1 2">JBL SC #1</strain>
    </source>
</reference>
<protein>
    <submittedName>
        <fullName evidence="1">Uncharacterized protein</fullName>
    </submittedName>
</protein>
<evidence type="ECO:0000313" key="2">
    <source>
        <dbReference type="Proteomes" id="UP000001646"/>
    </source>
</evidence>